<dbReference type="Gene3D" id="3.30.540.10">
    <property type="entry name" value="Fructose-1,6-Bisphosphatase, subunit A, domain 1"/>
    <property type="match status" value="1"/>
</dbReference>
<keyword evidence="2" id="KW-1185">Reference proteome</keyword>
<evidence type="ECO:0000313" key="1">
    <source>
        <dbReference type="EMBL" id="MFC0845047.1"/>
    </source>
</evidence>
<dbReference type="Gene3D" id="3.40.190.80">
    <property type="match status" value="1"/>
</dbReference>
<reference evidence="1 2" key="1">
    <citation type="submission" date="2024-09" db="EMBL/GenBank/DDBJ databases">
        <authorList>
            <person name="Sun Q."/>
            <person name="Mori K."/>
        </authorList>
    </citation>
    <scope>NUCLEOTIDE SEQUENCE [LARGE SCALE GENOMIC DNA]</scope>
    <source>
        <strain evidence="1 2">JCM 4557</strain>
    </source>
</reference>
<name>A0ABV6TGY4_9ACTN</name>
<sequence length="295" mass="31635">MPATPRTAERTVVADDFLAAGFAARATVAAGRLLLDLRMQHEEGLGPGGAKLAQLGHTWSGLLLHNRIRARYPRDGVLTGPASRPPDALRRRRVWLVEPLDSAEEYHADGNPHWSVRLALWERERGVVAAAVAVPALCEVVCTADRDAGWRHPSPVPRPRPRVVVDTRDPAPFARTVVRQTGAELVPMGSPGAKTLAVVQGDADAYIHTTGAWDWGDEALFRVADAAGLQVTRLAAAQEERPGPHPVTPGRSAPLALICRPRLTRTFLAAFAGHGIRPAAALPDPRARPASPPAE</sequence>
<organism evidence="1 2">
    <name type="scientific">Streptomyces noboritoensis</name>
    <dbReference type="NCBI Taxonomy" id="67337"/>
    <lineage>
        <taxon>Bacteria</taxon>
        <taxon>Bacillati</taxon>
        <taxon>Actinomycetota</taxon>
        <taxon>Actinomycetes</taxon>
        <taxon>Kitasatosporales</taxon>
        <taxon>Streptomycetaceae</taxon>
        <taxon>Streptomyces</taxon>
    </lineage>
</organism>
<gene>
    <name evidence="1" type="ORF">ACFH04_15185</name>
</gene>
<dbReference type="SUPFAM" id="SSF56655">
    <property type="entry name" value="Carbohydrate phosphatase"/>
    <property type="match status" value="1"/>
</dbReference>
<dbReference type="Pfam" id="PF00459">
    <property type="entry name" value="Inositol_P"/>
    <property type="match status" value="1"/>
</dbReference>
<dbReference type="InterPro" id="IPR000760">
    <property type="entry name" value="Inositol_monophosphatase-like"/>
</dbReference>
<evidence type="ECO:0000313" key="2">
    <source>
        <dbReference type="Proteomes" id="UP001589887"/>
    </source>
</evidence>
<accession>A0ABV6TGY4</accession>
<dbReference type="EMBL" id="JBHMQV010000009">
    <property type="protein sequence ID" value="MFC0845047.1"/>
    <property type="molecule type" value="Genomic_DNA"/>
</dbReference>
<proteinExistence type="predicted"/>
<dbReference type="RefSeq" id="WP_394319677.1">
    <property type="nucleotide sequence ID" value="NZ_JBHMQV010000009.1"/>
</dbReference>
<protein>
    <submittedName>
        <fullName evidence="1">Inositol monophosphatase family protein</fullName>
    </submittedName>
</protein>
<dbReference type="Proteomes" id="UP001589887">
    <property type="component" value="Unassembled WGS sequence"/>
</dbReference>
<comment type="caution">
    <text evidence="1">The sequence shown here is derived from an EMBL/GenBank/DDBJ whole genome shotgun (WGS) entry which is preliminary data.</text>
</comment>